<protein>
    <submittedName>
        <fullName evidence="1">Type VI secretion system-associated protein</fullName>
    </submittedName>
</protein>
<evidence type="ECO:0000313" key="1">
    <source>
        <dbReference type="EMBL" id="EGV31163.1"/>
    </source>
</evidence>
<dbReference type="STRING" id="765913.ThidrDRAFT_2268"/>
<name>G2E1V5_9GAMM</name>
<sequence>MTKRGRLETGFYGKLPALGDFVSRRLPAEFVQPWDLWLRESLANSRLQLGDDWLDIYLTSPLWRFALSPGLVGQAAWAGVMMPSVDRVGRYFPLTLACPLPSGADLMSLVSESDWFERAEILALAALDDSCSLDGFDAQVRALGDLQVIRLANDADSANGLVRTNAWRLPTPATAGSGDVRARLLARALDQMFCGYSLWWSSGSDRVEPSLLVCQGLPPVDGFSALIGGNWTGHGWWEFAESTPDRSGGNEGFS</sequence>
<dbReference type="Pfam" id="PF09867">
    <property type="entry name" value="TagF_N"/>
    <property type="match status" value="1"/>
</dbReference>
<dbReference type="eggNOG" id="COG3913">
    <property type="taxonomic scope" value="Bacteria"/>
</dbReference>
<dbReference type="OrthoDB" id="9801841at2"/>
<comment type="caution">
    <text evidence="1">The sequence shown here is derived from an EMBL/GenBank/DDBJ whole genome shotgun (WGS) entry which is preliminary data.</text>
</comment>
<dbReference type="RefSeq" id="WP_007040981.1">
    <property type="nucleotide sequence ID" value="NZ_AFWT01000014.1"/>
</dbReference>
<accession>G2E1V5</accession>
<organism evidence="1 2">
    <name type="scientific">Thiorhodococcus drewsii AZ1</name>
    <dbReference type="NCBI Taxonomy" id="765913"/>
    <lineage>
        <taxon>Bacteria</taxon>
        <taxon>Pseudomonadati</taxon>
        <taxon>Pseudomonadota</taxon>
        <taxon>Gammaproteobacteria</taxon>
        <taxon>Chromatiales</taxon>
        <taxon>Chromatiaceae</taxon>
        <taxon>Thiorhodococcus</taxon>
    </lineage>
</organism>
<reference evidence="1 2" key="1">
    <citation type="submission" date="2011-06" db="EMBL/GenBank/DDBJ databases">
        <title>The draft genome of Thiorhodococcus drewsii AZ1.</title>
        <authorList>
            <consortium name="US DOE Joint Genome Institute (JGI-PGF)"/>
            <person name="Lucas S."/>
            <person name="Han J."/>
            <person name="Lapidus A."/>
            <person name="Cheng J.-F."/>
            <person name="Goodwin L."/>
            <person name="Pitluck S."/>
            <person name="Peters L."/>
            <person name="Land M.L."/>
            <person name="Hauser L."/>
            <person name="Vogl K."/>
            <person name="Liu Z."/>
            <person name="Imhoff J."/>
            <person name="Thiel V."/>
            <person name="Frigaard N.-U."/>
            <person name="Bryant D.A."/>
            <person name="Woyke T.J."/>
        </authorList>
    </citation>
    <scope>NUCLEOTIDE SEQUENCE [LARGE SCALE GENOMIC DNA]</scope>
    <source>
        <strain evidence="1 2">AZ1</strain>
    </source>
</reference>
<gene>
    <name evidence="1" type="ORF">ThidrDRAFT_2268</name>
</gene>
<dbReference type="NCBIfam" id="TIGR03373">
    <property type="entry name" value="VI_minor_4"/>
    <property type="match status" value="1"/>
</dbReference>
<dbReference type="PIRSF" id="PIRSF029287">
    <property type="entry name" value="UCP029287"/>
    <property type="match status" value="1"/>
</dbReference>
<dbReference type="InterPro" id="IPR017748">
    <property type="entry name" value="TagF"/>
</dbReference>
<evidence type="ECO:0000313" key="2">
    <source>
        <dbReference type="Proteomes" id="UP000004200"/>
    </source>
</evidence>
<dbReference type="AlphaFoldDB" id="G2E1V5"/>
<dbReference type="Gene3D" id="3.40.1730.10">
    <property type="entry name" value="pa0076 domain"/>
    <property type="match status" value="1"/>
</dbReference>
<dbReference type="Proteomes" id="UP000004200">
    <property type="component" value="Unassembled WGS sequence"/>
</dbReference>
<proteinExistence type="predicted"/>
<dbReference type="InterPro" id="IPR038225">
    <property type="entry name" value="TagF_sf"/>
</dbReference>
<keyword evidence="2" id="KW-1185">Reference proteome</keyword>
<dbReference type="PATRIC" id="fig|765913.3.peg.2309"/>
<dbReference type="EMBL" id="AFWT01000014">
    <property type="protein sequence ID" value="EGV31163.1"/>
    <property type="molecule type" value="Genomic_DNA"/>
</dbReference>